<dbReference type="PANTHER" id="PTHR31223:SF70">
    <property type="entry name" value="LOG FAMILY PROTEIN YJL055W"/>
    <property type="match status" value="1"/>
</dbReference>
<dbReference type="Proteomes" id="UP000595140">
    <property type="component" value="Unassembled WGS sequence"/>
</dbReference>
<feature type="domain" description="CCHC-type" evidence="10">
    <location>
        <begin position="410"/>
        <end position="423"/>
    </location>
</feature>
<keyword evidence="7" id="KW-0863">Zinc-finger</keyword>
<dbReference type="OrthoDB" id="1425037at2759"/>
<evidence type="ECO:0000313" key="12">
    <source>
        <dbReference type="Proteomes" id="UP000595140"/>
    </source>
</evidence>
<organism evidence="11 12">
    <name type="scientific">Cuscuta campestris</name>
    <dbReference type="NCBI Taxonomy" id="132261"/>
    <lineage>
        <taxon>Eukaryota</taxon>
        <taxon>Viridiplantae</taxon>
        <taxon>Streptophyta</taxon>
        <taxon>Embryophyta</taxon>
        <taxon>Tracheophyta</taxon>
        <taxon>Spermatophyta</taxon>
        <taxon>Magnoliopsida</taxon>
        <taxon>eudicotyledons</taxon>
        <taxon>Gunneridae</taxon>
        <taxon>Pentapetalae</taxon>
        <taxon>asterids</taxon>
        <taxon>lamiids</taxon>
        <taxon>Solanales</taxon>
        <taxon>Convolvulaceae</taxon>
        <taxon>Cuscuteae</taxon>
        <taxon>Cuscuta</taxon>
        <taxon>Cuscuta subgen. Grammica</taxon>
        <taxon>Cuscuta sect. Cleistogrammica</taxon>
    </lineage>
</organism>
<comment type="similarity">
    <text evidence="1">Belongs to the LOG family.</text>
</comment>
<comment type="catalytic activity">
    <reaction evidence="5">
        <text>N(6)-(dimethylallyl)adenosine 5'-phosphate + H2O = N(6)-dimethylallyladenine + D-ribose 5-phosphate</text>
        <dbReference type="Rhea" id="RHEA:48560"/>
        <dbReference type="ChEBI" id="CHEBI:15377"/>
        <dbReference type="ChEBI" id="CHEBI:17660"/>
        <dbReference type="ChEBI" id="CHEBI:57526"/>
        <dbReference type="ChEBI" id="CHEBI:78346"/>
        <dbReference type="EC" id="3.2.2.n1"/>
    </reaction>
</comment>
<dbReference type="GO" id="GO:0005634">
    <property type="term" value="C:nucleus"/>
    <property type="evidence" value="ECO:0007669"/>
    <property type="project" value="TreeGrafter"/>
</dbReference>
<evidence type="ECO:0000256" key="5">
    <source>
        <dbReference type="ARBA" id="ARBA00047718"/>
    </source>
</evidence>
<sequence>MEETSRAFSHTIRFVGLLGSHALGSNPRFMATTIDLGRELVRRKIRLTYRGGNVGLQGAVASTVYNNGGRVRGFIPEYIAARQVYGPTYGVEYTVSSNYYKYFEMNHIVEAFIVLPGGIDTMEGLFTLISWASEGLHSKPIGLLNIDGYFNNLIKFLDDAVRQNFMALNQRKLFISSFFVDELLDKLEFAKAFPGPGANYDEFVNPGRYFSKEETFAIPSSSVHMSSFADVIGRFFIVVSLLCDFARQISFVIRDAISISIGIRAVELKILAPDHGRYGRRSLPKEYDMDVKVIRRSHNIKTMTLDALMGILESIELDMTEDNKRRKPEKQVAFTGTETEDDFEHDPTFDEEFQEQLSLFTKQFKKQWVQKRGGQRQEGTSKGPYVRESRFREPRAVENRDTQKKKGPLCFECGGYGHIQMDCANNLKKKRQAFSATWSDEESEEQSDFGAKPLDHHSVMSKTPDDRTCIGYYTQKRDNTKQDKIKFVKETEGSKIETAAPHIRGSQSETDLSDKKLNTKPEKIVKIGKSPKQIFVSSIASSFMTAISKKNILPQRNIDVKDFEKKTNLVPVLQKSNLLKSVTLSGSYVRRVIQEFYCNLSENCGIMTDPSYHRVFVRASLLYKIKHGIPLNLGRIIFEQVMSFSSEKAKTNTNGLPYPLLIFQLLKSQGFTTDAAESSTVAFIQEEIKLLQEEIDQHEITLNKARAGKQKLLEVLSLLKGKQHAATGTNTQGEQTLGTEESTSQGEQDTEEDQDAGSARDEENNDDEGDSDFDSELHKFD</sequence>
<evidence type="ECO:0000256" key="7">
    <source>
        <dbReference type="PROSITE-ProRule" id="PRU00047"/>
    </source>
</evidence>
<dbReference type="GO" id="GO:0009691">
    <property type="term" value="P:cytokinin biosynthetic process"/>
    <property type="evidence" value="ECO:0007669"/>
    <property type="project" value="UniProtKB-KW"/>
</dbReference>
<feature type="compositionally biased region" description="Acidic residues" evidence="9">
    <location>
        <begin position="763"/>
        <end position="774"/>
    </location>
</feature>
<feature type="coiled-coil region" evidence="8">
    <location>
        <begin position="681"/>
        <end position="708"/>
    </location>
</feature>
<evidence type="ECO:0000256" key="3">
    <source>
        <dbReference type="ARBA" id="ARBA00022712"/>
    </source>
</evidence>
<feature type="compositionally biased region" description="Basic and acidic residues" evidence="9">
    <location>
        <begin position="385"/>
        <end position="403"/>
    </location>
</feature>
<dbReference type="SUPFAM" id="SSF102405">
    <property type="entry name" value="MCP/YpsA-like"/>
    <property type="match status" value="1"/>
</dbReference>
<dbReference type="PANTHER" id="PTHR31223">
    <property type="entry name" value="LOG FAMILY PROTEIN YJL055W"/>
    <property type="match status" value="1"/>
</dbReference>
<keyword evidence="7" id="KW-0862">Zinc</keyword>
<name>A0A484KSR3_9ASTE</name>
<feature type="region of interest" description="Disordered" evidence="9">
    <location>
        <begin position="370"/>
        <end position="403"/>
    </location>
</feature>
<feature type="region of interest" description="Disordered" evidence="9">
    <location>
        <begin position="322"/>
        <end position="345"/>
    </location>
</feature>
<comment type="function">
    <text evidence="4">Cytokinin-activating enzyme working in the direct activation pathway. Phosphoribohydrolase that converts inactive cytokinin nucleotides to the biologically active free-base forms.</text>
</comment>
<dbReference type="EMBL" id="OOIL02000725">
    <property type="protein sequence ID" value="VFQ68763.1"/>
    <property type="molecule type" value="Genomic_DNA"/>
</dbReference>
<dbReference type="InterPro" id="IPR001878">
    <property type="entry name" value="Znf_CCHC"/>
</dbReference>
<evidence type="ECO:0000256" key="2">
    <source>
        <dbReference type="ARBA" id="ARBA00012205"/>
    </source>
</evidence>
<dbReference type="EC" id="3.2.2.n1" evidence="2"/>
<dbReference type="InterPro" id="IPR005269">
    <property type="entry name" value="LOG"/>
</dbReference>
<keyword evidence="8" id="KW-0175">Coiled coil</keyword>
<dbReference type="GO" id="GO:0003676">
    <property type="term" value="F:nucleic acid binding"/>
    <property type="evidence" value="ECO:0007669"/>
    <property type="project" value="InterPro"/>
</dbReference>
<reference evidence="11 12" key="1">
    <citation type="submission" date="2018-04" db="EMBL/GenBank/DDBJ databases">
        <authorList>
            <person name="Vogel A."/>
        </authorList>
    </citation>
    <scope>NUCLEOTIDE SEQUENCE [LARGE SCALE GENOMIC DNA]</scope>
</reference>
<evidence type="ECO:0000256" key="8">
    <source>
        <dbReference type="SAM" id="Coils"/>
    </source>
</evidence>
<dbReference type="Gene3D" id="3.40.50.450">
    <property type="match status" value="1"/>
</dbReference>
<dbReference type="InterPro" id="IPR031100">
    <property type="entry name" value="LOG_fam"/>
</dbReference>
<dbReference type="AlphaFoldDB" id="A0A484KSR3"/>
<evidence type="ECO:0000256" key="6">
    <source>
        <dbReference type="ARBA" id="ARBA00049153"/>
    </source>
</evidence>
<dbReference type="PROSITE" id="PS50158">
    <property type="entry name" value="ZF_CCHC"/>
    <property type="match status" value="1"/>
</dbReference>
<dbReference type="GO" id="GO:0008270">
    <property type="term" value="F:zinc ion binding"/>
    <property type="evidence" value="ECO:0007669"/>
    <property type="project" value="UniProtKB-KW"/>
</dbReference>
<evidence type="ECO:0000259" key="10">
    <source>
        <dbReference type="PROSITE" id="PS50158"/>
    </source>
</evidence>
<evidence type="ECO:0000256" key="9">
    <source>
        <dbReference type="SAM" id="MobiDB-lite"/>
    </source>
</evidence>
<keyword evidence="7" id="KW-0479">Metal-binding</keyword>
<evidence type="ECO:0000256" key="1">
    <source>
        <dbReference type="ARBA" id="ARBA00006763"/>
    </source>
</evidence>
<protein>
    <recommendedName>
        <fullName evidence="2">cytokinin riboside 5'-monophosphate phosphoribohydrolase</fullName>
        <ecNumber evidence="2">3.2.2.n1</ecNumber>
    </recommendedName>
</protein>
<comment type="catalytic activity">
    <reaction evidence="6">
        <text>9-ribosyl-trans-zeatin 5'-phosphate + H2O = trans-zeatin + D-ribose 5-phosphate</text>
        <dbReference type="Rhea" id="RHEA:48564"/>
        <dbReference type="ChEBI" id="CHEBI:15377"/>
        <dbReference type="ChEBI" id="CHEBI:16522"/>
        <dbReference type="ChEBI" id="CHEBI:78346"/>
        <dbReference type="ChEBI" id="CHEBI:87947"/>
        <dbReference type="EC" id="3.2.2.n1"/>
    </reaction>
</comment>
<dbReference type="NCBIfam" id="TIGR00730">
    <property type="entry name" value="Rossman fold protein, TIGR00730 family"/>
    <property type="match status" value="1"/>
</dbReference>
<evidence type="ECO:0000313" key="11">
    <source>
        <dbReference type="EMBL" id="VFQ68763.1"/>
    </source>
</evidence>
<keyword evidence="3" id="KW-0203">Cytokinin biosynthesis</keyword>
<dbReference type="GO" id="GO:0005829">
    <property type="term" value="C:cytosol"/>
    <property type="evidence" value="ECO:0007669"/>
    <property type="project" value="UniProtKB-ARBA"/>
</dbReference>
<feature type="compositionally biased region" description="Basic and acidic residues" evidence="9">
    <location>
        <begin position="453"/>
        <end position="462"/>
    </location>
</feature>
<gene>
    <name evidence="11" type="ORF">CCAM_LOCUS10539</name>
</gene>
<dbReference type="SUPFAM" id="SSF57756">
    <property type="entry name" value="Retrovirus zinc finger-like domains"/>
    <property type="match status" value="1"/>
</dbReference>
<dbReference type="Pfam" id="PF03641">
    <property type="entry name" value="Lysine_decarbox"/>
    <property type="match status" value="1"/>
</dbReference>
<keyword evidence="12" id="KW-1185">Reference proteome</keyword>
<evidence type="ECO:0000256" key="4">
    <source>
        <dbReference type="ARBA" id="ARBA00024884"/>
    </source>
</evidence>
<feature type="compositionally biased region" description="Polar residues" evidence="9">
    <location>
        <begin position="726"/>
        <end position="747"/>
    </location>
</feature>
<proteinExistence type="inferred from homology"/>
<dbReference type="GO" id="GO:0016799">
    <property type="term" value="F:hydrolase activity, hydrolyzing N-glycosyl compounds"/>
    <property type="evidence" value="ECO:0007669"/>
    <property type="project" value="TreeGrafter"/>
</dbReference>
<feature type="region of interest" description="Disordered" evidence="9">
    <location>
        <begin position="724"/>
        <end position="781"/>
    </location>
</feature>
<dbReference type="InterPro" id="IPR036875">
    <property type="entry name" value="Znf_CCHC_sf"/>
</dbReference>
<accession>A0A484KSR3</accession>
<feature type="region of interest" description="Disordered" evidence="9">
    <location>
        <begin position="438"/>
        <end position="462"/>
    </location>
</feature>